<reference evidence="2" key="2">
    <citation type="submission" date="2023-05" db="EMBL/GenBank/DDBJ databases">
        <authorList>
            <person name="Fouks B."/>
        </authorList>
    </citation>
    <scope>NUCLEOTIDE SEQUENCE</scope>
    <source>
        <strain evidence="2">Stay&amp;Tobe</strain>
        <tissue evidence="2">Testes</tissue>
    </source>
</reference>
<keyword evidence="1" id="KW-0812">Transmembrane</keyword>
<reference evidence="2" key="1">
    <citation type="journal article" date="2023" name="IScience">
        <title>Live-bearing cockroach genome reveals convergent evolutionary mechanisms linked to viviparity in insects and beyond.</title>
        <authorList>
            <person name="Fouks B."/>
            <person name="Harrison M.C."/>
            <person name="Mikhailova A.A."/>
            <person name="Marchal E."/>
            <person name="English S."/>
            <person name="Carruthers M."/>
            <person name="Jennings E.C."/>
            <person name="Chiamaka E.L."/>
            <person name="Frigard R.A."/>
            <person name="Pippel M."/>
            <person name="Attardo G.M."/>
            <person name="Benoit J.B."/>
            <person name="Bornberg-Bauer E."/>
            <person name="Tobe S.S."/>
        </authorList>
    </citation>
    <scope>NUCLEOTIDE SEQUENCE</scope>
    <source>
        <strain evidence="2">Stay&amp;Tobe</strain>
    </source>
</reference>
<evidence type="ECO:0000313" key="2">
    <source>
        <dbReference type="EMBL" id="KAJ9588332.1"/>
    </source>
</evidence>
<dbReference type="AlphaFoldDB" id="A0AAD7ZY23"/>
<keyword evidence="3" id="KW-1185">Reference proteome</keyword>
<protein>
    <submittedName>
        <fullName evidence="2">Uncharacterized protein</fullName>
    </submittedName>
</protein>
<proteinExistence type="predicted"/>
<evidence type="ECO:0000256" key="1">
    <source>
        <dbReference type="SAM" id="Phobius"/>
    </source>
</evidence>
<feature type="transmembrane region" description="Helical" evidence="1">
    <location>
        <begin position="21"/>
        <end position="39"/>
    </location>
</feature>
<gene>
    <name evidence="2" type="ORF">L9F63_018299</name>
</gene>
<name>A0AAD7ZY23_DIPPU</name>
<dbReference type="EMBL" id="JASPKZ010005687">
    <property type="protein sequence ID" value="KAJ9588332.1"/>
    <property type="molecule type" value="Genomic_DNA"/>
</dbReference>
<dbReference type="Proteomes" id="UP001233999">
    <property type="component" value="Unassembled WGS sequence"/>
</dbReference>
<organism evidence="2 3">
    <name type="scientific">Diploptera punctata</name>
    <name type="common">Pacific beetle cockroach</name>
    <dbReference type="NCBI Taxonomy" id="6984"/>
    <lineage>
        <taxon>Eukaryota</taxon>
        <taxon>Metazoa</taxon>
        <taxon>Ecdysozoa</taxon>
        <taxon>Arthropoda</taxon>
        <taxon>Hexapoda</taxon>
        <taxon>Insecta</taxon>
        <taxon>Pterygota</taxon>
        <taxon>Neoptera</taxon>
        <taxon>Polyneoptera</taxon>
        <taxon>Dictyoptera</taxon>
        <taxon>Blattodea</taxon>
        <taxon>Blaberoidea</taxon>
        <taxon>Blaberidae</taxon>
        <taxon>Diplopterinae</taxon>
        <taxon>Diploptera</taxon>
    </lineage>
</organism>
<evidence type="ECO:0000313" key="3">
    <source>
        <dbReference type="Proteomes" id="UP001233999"/>
    </source>
</evidence>
<sequence>GIFTYMFVFSRNTLIVNILQRIAITTYCGFFDIILFFIMPKQHTFARLVLFPSIGIAVSKNMLLYHLPFLSFGEFRRNKDGHFYLILRLGGPVHYNPNLPQCLCSQCYSEFIFLPLLYHFHHRFCFIHYSSVYSSLGWSSSCSSSVNCTIFFSSFCNRDRRRIYEYW</sequence>
<accession>A0AAD7ZY23</accession>
<feature type="non-terminal residue" evidence="2">
    <location>
        <position position="167"/>
    </location>
</feature>
<keyword evidence="1" id="KW-1133">Transmembrane helix</keyword>
<feature type="non-terminal residue" evidence="2">
    <location>
        <position position="1"/>
    </location>
</feature>
<comment type="caution">
    <text evidence="2">The sequence shown here is derived from an EMBL/GenBank/DDBJ whole genome shotgun (WGS) entry which is preliminary data.</text>
</comment>
<keyword evidence="1" id="KW-0472">Membrane</keyword>
<feature type="transmembrane region" description="Helical" evidence="1">
    <location>
        <begin position="45"/>
        <end position="67"/>
    </location>
</feature>